<dbReference type="AlphaFoldDB" id="D5AC23"/>
<sequence length="80" mass="8830">MDCSAVQGRQSGSVGFPLSFGGSFLHGNGGDVRRRYSQSRKVASFSHGMWTRPEQDDASLIHTSTYPEPSLPMMFFINIC</sequence>
<name>D5AC23_PICSI</name>
<evidence type="ECO:0000313" key="1">
    <source>
        <dbReference type="EMBL" id="ADE77092.1"/>
    </source>
</evidence>
<reference evidence="1" key="1">
    <citation type="submission" date="2010-04" db="EMBL/GenBank/DDBJ databases">
        <authorList>
            <person name="Reid K.E."/>
            <person name="Liao N."/>
            <person name="Chan S."/>
            <person name="Docking R."/>
            <person name="Taylor G."/>
            <person name="Moore R."/>
            <person name="Mayo M."/>
            <person name="Munro S."/>
            <person name="King J."/>
            <person name="Yanchuk A."/>
            <person name="Holt R."/>
            <person name="Jones S."/>
            <person name="Marra M."/>
            <person name="Ritland C.E."/>
            <person name="Ritland K."/>
            <person name="Bohlmann J."/>
        </authorList>
    </citation>
    <scope>NUCLEOTIDE SEQUENCE</scope>
    <source>
        <tissue evidence="1">Bud</tissue>
    </source>
</reference>
<accession>D5AC23</accession>
<organism evidence="1">
    <name type="scientific">Picea sitchensis</name>
    <name type="common">Sitka spruce</name>
    <name type="synonym">Pinus sitchensis</name>
    <dbReference type="NCBI Taxonomy" id="3332"/>
    <lineage>
        <taxon>Eukaryota</taxon>
        <taxon>Viridiplantae</taxon>
        <taxon>Streptophyta</taxon>
        <taxon>Embryophyta</taxon>
        <taxon>Tracheophyta</taxon>
        <taxon>Spermatophyta</taxon>
        <taxon>Pinopsida</taxon>
        <taxon>Pinidae</taxon>
        <taxon>Conifers I</taxon>
        <taxon>Pinales</taxon>
        <taxon>Pinaceae</taxon>
        <taxon>Picea</taxon>
    </lineage>
</organism>
<proteinExistence type="evidence at transcript level"/>
<protein>
    <submittedName>
        <fullName evidence="1">Uncharacterized protein</fullName>
    </submittedName>
</protein>
<dbReference type="EMBL" id="BT123793">
    <property type="protein sequence ID" value="ADE77092.1"/>
    <property type="molecule type" value="mRNA"/>
</dbReference>